<sequence>MDMVQAEVDRHDQMILQLEKQLYDAHHMLKSLNDHASPQSFGFFSWRFLFLVDKAGAWALPLSG</sequence>
<keyword evidence="2" id="KW-1185">Reference proteome</keyword>
<accession>A0A5B7H0R0</accession>
<gene>
    <name evidence="1" type="ORF">E2C01_057587</name>
</gene>
<reference evidence="1 2" key="1">
    <citation type="submission" date="2019-05" db="EMBL/GenBank/DDBJ databases">
        <title>Another draft genome of Portunus trituberculatus and its Hox gene families provides insights of decapod evolution.</title>
        <authorList>
            <person name="Jeong J.-H."/>
            <person name="Song I."/>
            <person name="Kim S."/>
            <person name="Choi T."/>
            <person name="Kim D."/>
            <person name="Ryu S."/>
            <person name="Kim W."/>
        </authorList>
    </citation>
    <scope>NUCLEOTIDE SEQUENCE [LARGE SCALE GENOMIC DNA]</scope>
    <source>
        <tissue evidence="1">Muscle</tissue>
    </source>
</reference>
<dbReference type="EMBL" id="VSRR010020877">
    <property type="protein sequence ID" value="MPC63489.1"/>
    <property type="molecule type" value="Genomic_DNA"/>
</dbReference>
<dbReference type="Proteomes" id="UP000324222">
    <property type="component" value="Unassembled WGS sequence"/>
</dbReference>
<protein>
    <submittedName>
        <fullName evidence="1">Uncharacterized protein</fullName>
    </submittedName>
</protein>
<evidence type="ECO:0000313" key="2">
    <source>
        <dbReference type="Proteomes" id="UP000324222"/>
    </source>
</evidence>
<comment type="caution">
    <text evidence="1">The sequence shown here is derived from an EMBL/GenBank/DDBJ whole genome shotgun (WGS) entry which is preliminary data.</text>
</comment>
<proteinExistence type="predicted"/>
<dbReference type="AlphaFoldDB" id="A0A5B7H0R0"/>
<name>A0A5B7H0R0_PORTR</name>
<evidence type="ECO:0000313" key="1">
    <source>
        <dbReference type="EMBL" id="MPC63489.1"/>
    </source>
</evidence>
<organism evidence="1 2">
    <name type="scientific">Portunus trituberculatus</name>
    <name type="common">Swimming crab</name>
    <name type="synonym">Neptunus trituberculatus</name>
    <dbReference type="NCBI Taxonomy" id="210409"/>
    <lineage>
        <taxon>Eukaryota</taxon>
        <taxon>Metazoa</taxon>
        <taxon>Ecdysozoa</taxon>
        <taxon>Arthropoda</taxon>
        <taxon>Crustacea</taxon>
        <taxon>Multicrustacea</taxon>
        <taxon>Malacostraca</taxon>
        <taxon>Eumalacostraca</taxon>
        <taxon>Eucarida</taxon>
        <taxon>Decapoda</taxon>
        <taxon>Pleocyemata</taxon>
        <taxon>Brachyura</taxon>
        <taxon>Eubrachyura</taxon>
        <taxon>Portunoidea</taxon>
        <taxon>Portunidae</taxon>
        <taxon>Portuninae</taxon>
        <taxon>Portunus</taxon>
    </lineage>
</organism>